<accession>A0A068VPF5</accession>
<reference evidence="3" key="1">
    <citation type="journal article" date="2014" name="Science">
        <title>The coffee genome provides insight into the convergent evolution of caffeine biosynthesis.</title>
        <authorList>
            <person name="Denoeud F."/>
            <person name="Carretero-Paulet L."/>
            <person name="Dereeper A."/>
            <person name="Droc G."/>
            <person name="Guyot R."/>
            <person name="Pietrella M."/>
            <person name="Zheng C."/>
            <person name="Alberti A."/>
            <person name="Anthony F."/>
            <person name="Aprea G."/>
            <person name="Aury J.M."/>
            <person name="Bento P."/>
            <person name="Bernard M."/>
            <person name="Bocs S."/>
            <person name="Campa C."/>
            <person name="Cenci A."/>
            <person name="Combes M.C."/>
            <person name="Crouzillat D."/>
            <person name="Da Silva C."/>
            <person name="Daddiego L."/>
            <person name="De Bellis F."/>
            <person name="Dussert S."/>
            <person name="Garsmeur O."/>
            <person name="Gayraud T."/>
            <person name="Guignon V."/>
            <person name="Jahn K."/>
            <person name="Jamilloux V."/>
            <person name="Joet T."/>
            <person name="Labadie K."/>
            <person name="Lan T."/>
            <person name="Leclercq J."/>
            <person name="Lepelley M."/>
            <person name="Leroy T."/>
            <person name="Li L.T."/>
            <person name="Librado P."/>
            <person name="Lopez L."/>
            <person name="Munoz A."/>
            <person name="Noel B."/>
            <person name="Pallavicini A."/>
            <person name="Perrotta G."/>
            <person name="Poncet V."/>
            <person name="Pot D."/>
            <person name="Priyono X."/>
            <person name="Rigoreau M."/>
            <person name="Rouard M."/>
            <person name="Rozas J."/>
            <person name="Tranchant-Dubreuil C."/>
            <person name="VanBuren R."/>
            <person name="Zhang Q."/>
            <person name="Andrade A.C."/>
            <person name="Argout X."/>
            <person name="Bertrand B."/>
            <person name="de Kochko A."/>
            <person name="Graziosi G."/>
            <person name="Henry R.J."/>
            <person name="Jayarama X."/>
            <person name="Ming R."/>
            <person name="Nagai C."/>
            <person name="Rounsley S."/>
            <person name="Sankoff D."/>
            <person name="Giuliano G."/>
            <person name="Albert V.A."/>
            <person name="Wincker P."/>
            <person name="Lashermes P."/>
        </authorList>
    </citation>
    <scope>NUCLEOTIDE SEQUENCE [LARGE SCALE GENOMIC DNA]</scope>
    <source>
        <strain evidence="3">cv. DH200-94</strain>
    </source>
</reference>
<dbReference type="InParanoid" id="A0A068VPF5"/>
<gene>
    <name evidence="2" type="ORF">GSCOC_T00009139001</name>
</gene>
<feature type="region of interest" description="Disordered" evidence="1">
    <location>
        <begin position="96"/>
        <end position="142"/>
    </location>
</feature>
<dbReference type="AlphaFoldDB" id="A0A068VPF5"/>
<name>A0A068VPF5_COFCA</name>
<feature type="region of interest" description="Disordered" evidence="1">
    <location>
        <begin position="1"/>
        <end position="40"/>
    </location>
</feature>
<dbReference type="Proteomes" id="UP000295252">
    <property type="component" value="Unassembled WGS sequence"/>
</dbReference>
<dbReference type="Gramene" id="CDP21588">
    <property type="protein sequence ID" value="CDP21588"/>
    <property type="gene ID" value="GSCOC_T00009139001"/>
</dbReference>
<evidence type="ECO:0000313" key="3">
    <source>
        <dbReference type="Proteomes" id="UP000295252"/>
    </source>
</evidence>
<keyword evidence="3" id="KW-1185">Reference proteome</keyword>
<evidence type="ECO:0000313" key="2">
    <source>
        <dbReference type="EMBL" id="CDP21588.1"/>
    </source>
</evidence>
<protein>
    <submittedName>
        <fullName evidence="2">DH200=94 genomic scaffold, scaffold_5143</fullName>
    </submittedName>
</protein>
<feature type="compositionally biased region" description="Basic and acidic residues" evidence="1">
    <location>
        <begin position="8"/>
        <end position="33"/>
    </location>
</feature>
<feature type="compositionally biased region" description="Basic and acidic residues" evidence="1">
    <location>
        <begin position="133"/>
        <end position="142"/>
    </location>
</feature>
<dbReference type="EMBL" id="HG744227">
    <property type="protein sequence ID" value="CDP21588.1"/>
    <property type="molecule type" value="Genomic_DNA"/>
</dbReference>
<feature type="non-terminal residue" evidence="2">
    <location>
        <position position="1"/>
    </location>
</feature>
<evidence type="ECO:0000256" key="1">
    <source>
        <dbReference type="SAM" id="MobiDB-lite"/>
    </source>
</evidence>
<proteinExistence type="predicted"/>
<sequence>RVSGSQRVDGRKNWKKRGEEKGKSFGKETEQRKTKNQRNQQGIVACCRLIESTTITCAISPSKSTTNSSYAEFRKENSCYWYDRLIPILLGKHAIGSRAQSASKIVPPEPSRCQRANTSARSRKEKGKASNSRNDHPRDMGE</sequence>
<organism evidence="2 3">
    <name type="scientific">Coffea canephora</name>
    <name type="common">Robusta coffee</name>
    <dbReference type="NCBI Taxonomy" id="49390"/>
    <lineage>
        <taxon>Eukaryota</taxon>
        <taxon>Viridiplantae</taxon>
        <taxon>Streptophyta</taxon>
        <taxon>Embryophyta</taxon>
        <taxon>Tracheophyta</taxon>
        <taxon>Spermatophyta</taxon>
        <taxon>Magnoliopsida</taxon>
        <taxon>eudicotyledons</taxon>
        <taxon>Gunneridae</taxon>
        <taxon>Pentapetalae</taxon>
        <taxon>asterids</taxon>
        <taxon>lamiids</taxon>
        <taxon>Gentianales</taxon>
        <taxon>Rubiaceae</taxon>
        <taxon>Ixoroideae</taxon>
        <taxon>Gardenieae complex</taxon>
        <taxon>Bertiereae - Coffeeae clade</taxon>
        <taxon>Coffeeae</taxon>
        <taxon>Coffea</taxon>
    </lineage>
</organism>